<feature type="region of interest" description="Disordered" evidence="1">
    <location>
        <begin position="258"/>
        <end position="278"/>
    </location>
</feature>
<keyword evidence="2" id="KW-1133">Transmembrane helix</keyword>
<evidence type="ECO:0000256" key="1">
    <source>
        <dbReference type="SAM" id="MobiDB-lite"/>
    </source>
</evidence>
<accession>A0A285EGX7</accession>
<evidence type="ECO:0008006" key="6">
    <source>
        <dbReference type="Google" id="ProtNLM"/>
    </source>
</evidence>
<sequence length="378" mass="39695">MRWRRIRLAVALALAVGSASPVPSAAAFGTIDSGGQHREHERITRASLACAGDAGSDDYCFEPASVDFLAGHDRDFGGVGAPDSDEISDPAAHCDGADFLEGSYPQTRGQATAALLNCVDHLRVRLGEAVDRAGDLLDGDGQVVAEEVDFASDCRMVEAAESRAKCGTLEALGRVLHGVQDFYSHSNWADEADPTRATGDDNPPGLGLPGPSPVLDLRSETPPVVPPGLSTGCYGLRDEVPGVGECAERVTHAALNKDTGLIDPDTGEATDPTKPRGMVGQNFAAAVAGAIEESRRQWQDLRAELVGRYGEHDAAVMVCALTHDDPVDDCRDRGWERVLAGLLAGAVVLAGLLAGAVVLAVAVVLFRARRRRARMSGS</sequence>
<organism evidence="4 5">
    <name type="scientific">Geodermatophilus sabuli</name>
    <dbReference type="NCBI Taxonomy" id="1564158"/>
    <lineage>
        <taxon>Bacteria</taxon>
        <taxon>Bacillati</taxon>
        <taxon>Actinomycetota</taxon>
        <taxon>Actinomycetes</taxon>
        <taxon>Geodermatophilales</taxon>
        <taxon>Geodermatophilaceae</taxon>
        <taxon>Geodermatophilus</taxon>
    </lineage>
</organism>
<protein>
    <recommendedName>
        <fullName evidence="6">CinY protein</fullName>
    </recommendedName>
</protein>
<keyword evidence="2" id="KW-0812">Transmembrane</keyword>
<feature type="region of interest" description="Disordered" evidence="1">
    <location>
        <begin position="189"/>
        <end position="210"/>
    </location>
</feature>
<evidence type="ECO:0000313" key="4">
    <source>
        <dbReference type="EMBL" id="SNX98369.1"/>
    </source>
</evidence>
<name>A0A285EGX7_9ACTN</name>
<proteinExistence type="predicted"/>
<evidence type="ECO:0000313" key="5">
    <source>
        <dbReference type="Proteomes" id="UP000219514"/>
    </source>
</evidence>
<gene>
    <name evidence="4" type="ORF">SAMN06893097_110152</name>
</gene>
<keyword evidence="2" id="KW-0472">Membrane</keyword>
<dbReference type="Proteomes" id="UP000219514">
    <property type="component" value="Unassembled WGS sequence"/>
</dbReference>
<evidence type="ECO:0000256" key="2">
    <source>
        <dbReference type="SAM" id="Phobius"/>
    </source>
</evidence>
<keyword evidence="5" id="KW-1185">Reference proteome</keyword>
<evidence type="ECO:0000256" key="3">
    <source>
        <dbReference type="SAM" id="SignalP"/>
    </source>
</evidence>
<dbReference type="EMBL" id="OBDO01000010">
    <property type="protein sequence ID" value="SNX98369.1"/>
    <property type="molecule type" value="Genomic_DNA"/>
</dbReference>
<reference evidence="4 5" key="1">
    <citation type="submission" date="2017-09" db="EMBL/GenBank/DDBJ databases">
        <authorList>
            <person name="Ehlers B."/>
            <person name="Leendertz F.H."/>
        </authorList>
    </citation>
    <scope>NUCLEOTIDE SEQUENCE [LARGE SCALE GENOMIC DNA]</scope>
    <source>
        <strain evidence="4 5">DSM 46844</strain>
    </source>
</reference>
<feature type="chain" id="PRO_5039720103" description="CinY protein" evidence="3">
    <location>
        <begin position="26"/>
        <end position="378"/>
    </location>
</feature>
<keyword evidence="3" id="KW-0732">Signal</keyword>
<feature type="signal peptide" evidence="3">
    <location>
        <begin position="1"/>
        <end position="25"/>
    </location>
</feature>
<feature type="transmembrane region" description="Helical" evidence="2">
    <location>
        <begin position="338"/>
        <end position="366"/>
    </location>
</feature>
<dbReference type="AlphaFoldDB" id="A0A285EGX7"/>